<keyword evidence="3" id="KW-1185">Reference proteome</keyword>
<feature type="domain" description="ABM" evidence="1">
    <location>
        <begin position="2"/>
        <end position="92"/>
    </location>
</feature>
<dbReference type="PROSITE" id="PS51725">
    <property type="entry name" value="ABM"/>
    <property type="match status" value="1"/>
</dbReference>
<reference evidence="2 3" key="1">
    <citation type="submission" date="2019-03" db="EMBL/GenBank/DDBJ databases">
        <authorList>
            <person name="Gonzalez-Pimentel J.L."/>
        </authorList>
    </citation>
    <scope>NUCLEOTIDE SEQUENCE [LARGE SCALE GENOMIC DNA]</scope>
    <source>
        <strain evidence="2 3">JCM 31289</strain>
    </source>
</reference>
<dbReference type="EMBL" id="SRID01000011">
    <property type="protein sequence ID" value="TGB18065.1"/>
    <property type="molecule type" value="Genomic_DNA"/>
</dbReference>
<dbReference type="Proteomes" id="UP000297948">
    <property type="component" value="Unassembled WGS sequence"/>
</dbReference>
<dbReference type="SUPFAM" id="SSF54909">
    <property type="entry name" value="Dimeric alpha+beta barrel"/>
    <property type="match status" value="1"/>
</dbReference>
<keyword evidence="2" id="KW-0560">Oxidoreductase</keyword>
<dbReference type="InterPro" id="IPR007138">
    <property type="entry name" value="ABM_dom"/>
</dbReference>
<keyword evidence="2" id="KW-0503">Monooxygenase</keyword>
<dbReference type="InterPro" id="IPR011008">
    <property type="entry name" value="Dimeric_a/b-barrel"/>
</dbReference>
<dbReference type="GO" id="GO:0004497">
    <property type="term" value="F:monooxygenase activity"/>
    <property type="evidence" value="ECO:0007669"/>
    <property type="project" value="UniProtKB-KW"/>
</dbReference>
<name>A0A4Z0HJ82_9ACTN</name>
<dbReference type="OrthoDB" id="9798157at2"/>
<gene>
    <name evidence="2" type="ORF">E4099_02625</name>
</gene>
<evidence type="ECO:0000259" key="1">
    <source>
        <dbReference type="PROSITE" id="PS51725"/>
    </source>
</evidence>
<evidence type="ECO:0000313" key="3">
    <source>
        <dbReference type="Proteomes" id="UP000297948"/>
    </source>
</evidence>
<dbReference type="Gene3D" id="3.30.70.100">
    <property type="match status" value="1"/>
</dbReference>
<dbReference type="AlphaFoldDB" id="A0A4Z0HJ82"/>
<proteinExistence type="predicted"/>
<dbReference type="Pfam" id="PF03992">
    <property type="entry name" value="ABM"/>
    <property type="match status" value="1"/>
</dbReference>
<protein>
    <submittedName>
        <fullName evidence="2">Antibiotic biosynthesis monooxygenase</fullName>
    </submittedName>
</protein>
<comment type="caution">
    <text evidence="2">The sequence shown here is derived from an EMBL/GenBank/DDBJ whole genome shotgun (WGS) entry which is preliminary data.</text>
</comment>
<evidence type="ECO:0000313" key="2">
    <source>
        <dbReference type="EMBL" id="TGB18065.1"/>
    </source>
</evidence>
<sequence length="106" mass="11887">MIVEYIRYRIAAPRRTAFEDAYRRAAVPLSQAVQCVDYELARCTEDPSAYVLRIRWTSAEDHLKGFRGSPGFGAFLAEIRPYVESIEEMRHYEPTGIEGEGAGGAG</sequence>
<dbReference type="RefSeq" id="WP_135337255.1">
    <property type="nucleotide sequence ID" value="NZ_JBHLTX010000051.1"/>
</dbReference>
<accession>A0A4Z0HJ82</accession>
<organism evidence="2 3">
    <name type="scientific">Streptomyces palmae</name>
    <dbReference type="NCBI Taxonomy" id="1701085"/>
    <lineage>
        <taxon>Bacteria</taxon>
        <taxon>Bacillati</taxon>
        <taxon>Actinomycetota</taxon>
        <taxon>Actinomycetes</taxon>
        <taxon>Kitasatosporales</taxon>
        <taxon>Streptomycetaceae</taxon>
        <taxon>Streptomyces</taxon>
    </lineage>
</organism>